<name>A0A1E5QMC0_9CYAN</name>
<sequence>MNLAVKDSKAKILQSFERILEERRKIDSKIATKEQEAEKEKNQEILDKAANYTVDVIVKGLADLQLDFGSIVNELTEKISTETLKLEELKRAKEIETQRLQQLQKVRVVADALYILTQEHQEKLNALRQNAATQQENLEKERVEMRKVWLKEQEEFILSQQEYAERTQRDRQRLEEEYNYEIERLRKVEADDYTERKRILERTLQLTTQEKEKQWQEREKFLSDNAALFAENRQKVEGFEEASKKAYIQAKEEAIQDVNREAKVQAELREKEWQGTKQGYELKIQSLEQTIQRQTEQIGDLSTQLQAAMKQSQELAMRAFSSNSVK</sequence>
<feature type="coiled-coil region" evidence="1">
    <location>
        <begin position="72"/>
        <end position="210"/>
    </location>
</feature>
<gene>
    <name evidence="2" type="ORF">BH720_08180</name>
</gene>
<evidence type="ECO:0000256" key="1">
    <source>
        <dbReference type="SAM" id="Coils"/>
    </source>
</evidence>
<proteinExistence type="predicted"/>
<accession>A0A1E5QMC0</accession>
<feature type="coiled-coil region" evidence="1">
    <location>
        <begin position="277"/>
        <end position="311"/>
    </location>
</feature>
<keyword evidence="1" id="KW-0175">Coiled coil</keyword>
<dbReference type="RefSeq" id="WP_069966691.1">
    <property type="nucleotide sequence ID" value="NZ_CM124774.1"/>
</dbReference>
<dbReference type="AlphaFoldDB" id="A0A1E5QMC0"/>
<dbReference type="OrthoDB" id="466620at2"/>
<protein>
    <submittedName>
        <fullName evidence="2">Uncharacterized protein</fullName>
    </submittedName>
</protein>
<organism evidence="2">
    <name type="scientific">Desertifilum tharense IPPAS B-1220</name>
    <dbReference type="NCBI Taxonomy" id="1781255"/>
    <lineage>
        <taxon>Bacteria</taxon>
        <taxon>Bacillati</taxon>
        <taxon>Cyanobacteriota</taxon>
        <taxon>Cyanophyceae</taxon>
        <taxon>Desertifilales</taxon>
        <taxon>Desertifilaceae</taxon>
        <taxon>Desertifilum</taxon>
    </lineage>
</organism>
<dbReference type="EMBL" id="MJGC01000045">
    <property type="protein sequence ID" value="OEJ75744.1"/>
    <property type="molecule type" value="Genomic_DNA"/>
</dbReference>
<evidence type="ECO:0000313" key="2">
    <source>
        <dbReference type="EMBL" id="OEJ75744.1"/>
    </source>
</evidence>
<comment type="caution">
    <text evidence="2">The sequence shown here is derived from an EMBL/GenBank/DDBJ whole genome shotgun (WGS) entry which is preliminary data.</text>
</comment>
<dbReference type="STRING" id="1781255.BH720_08180"/>
<reference evidence="2" key="1">
    <citation type="submission" date="2016-09" db="EMBL/GenBank/DDBJ databases">
        <title>Draft genome of thermotolerant cyanobacterium Desertifilum sp. strain IPPAS B-1220.</title>
        <authorList>
            <person name="Sinetova M.A."/>
            <person name="Bolakhan K."/>
            <person name="Zayadan B.K."/>
            <person name="Mironov K.S."/>
            <person name="Ustinova V."/>
            <person name="Kupriyanova E.V."/>
            <person name="Sidorov R.A."/>
            <person name="Skrypnik A.N."/>
            <person name="Gogoleva N.E."/>
            <person name="Gogolev Y.V."/>
            <person name="Los D.A."/>
        </authorList>
    </citation>
    <scope>NUCLEOTIDE SEQUENCE [LARGE SCALE GENOMIC DNA]</scope>
    <source>
        <strain evidence="2">IPPAS B-1220</strain>
    </source>
</reference>